<proteinExistence type="predicted"/>
<evidence type="ECO:0000259" key="1">
    <source>
        <dbReference type="PROSITE" id="PS51186"/>
    </source>
</evidence>
<accession>A0A1G8A0G0</accession>
<gene>
    <name evidence="2" type="ORF">SAMN05216466_107238</name>
</gene>
<feature type="domain" description="N-acetyltransferase" evidence="1">
    <location>
        <begin position="13"/>
        <end position="175"/>
    </location>
</feature>
<dbReference type="PANTHER" id="PTHR43792:SF1">
    <property type="entry name" value="N-ACETYLTRANSFERASE DOMAIN-CONTAINING PROTEIN"/>
    <property type="match status" value="1"/>
</dbReference>
<dbReference type="Pfam" id="PF13302">
    <property type="entry name" value="Acetyltransf_3"/>
    <property type="match status" value="1"/>
</dbReference>
<dbReference type="GO" id="GO:0016747">
    <property type="term" value="F:acyltransferase activity, transferring groups other than amino-acyl groups"/>
    <property type="evidence" value="ECO:0007669"/>
    <property type="project" value="InterPro"/>
</dbReference>
<dbReference type="SUPFAM" id="SSF55729">
    <property type="entry name" value="Acyl-CoA N-acyltransferases (Nat)"/>
    <property type="match status" value="1"/>
</dbReference>
<keyword evidence="2" id="KW-0808">Transferase</keyword>
<dbReference type="InterPro" id="IPR016181">
    <property type="entry name" value="Acyl_CoA_acyltransferase"/>
</dbReference>
<name>A0A1G8A0G0_9BURK</name>
<dbReference type="OrthoDB" id="9801656at2"/>
<protein>
    <submittedName>
        <fullName evidence="2">Protein N-acetyltransferase, RimJ/RimL family</fullName>
    </submittedName>
</protein>
<reference evidence="2 3" key="1">
    <citation type="submission" date="2016-10" db="EMBL/GenBank/DDBJ databases">
        <authorList>
            <person name="de Groot N.N."/>
        </authorList>
    </citation>
    <scope>NUCLEOTIDE SEQUENCE [LARGE SCALE GENOMIC DNA]</scope>
    <source>
        <strain evidence="2 3">LMG 2247</strain>
    </source>
</reference>
<dbReference type="InterPro" id="IPR051531">
    <property type="entry name" value="N-acetyltransferase"/>
</dbReference>
<sequence length="179" mass="20253">MFVPDTVIETERLVMRPPELKDFEAIYSMWSDPDVVQHVTGCTLTREEIWARLLRSMGHWAALGFGHWVVTDKRNGEFVGEVGFVRHMRGISQDFDRAPEIGWMLASCAQRLGYATEAVAAALRWADVRWPGADTVCIISADNIASLKLADKFSYRADSETLYKNQAVLVFRRTPARCA</sequence>
<dbReference type="Proteomes" id="UP000199706">
    <property type="component" value="Unassembled WGS sequence"/>
</dbReference>
<organism evidence="2 3">
    <name type="scientific">Paraburkholderia phenazinium</name>
    <dbReference type="NCBI Taxonomy" id="60549"/>
    <lineage>
        <taxon>Bacteria</taxon>
        <taxon>Pseudomonadati</taxon>
        <taxon>Pseudomonadota</taxon>
        <taxon>Betaproteobacteria</taxon>
        <taxon>Burkholderiales</taxon>
        <taxon>Burkholderiaceae</taxon>
        <taxon>Paraburkholderia</taxon>
    </lineage>
</organism>
<evidence type="ECO:0000313" key="3">
    <source>
        <dbReference type="Proteomes" id="UP000199706"/>
    </source>
</evidence>
<dbReference type="Gene3D" id="3.40.630.30">
    <property type="match status" value="1"/>
</dbReference>
<dbReference type="PROSITE" id="PS51186">
    <property type="entry name" value="GNAT"/>
    <property type="match status" value="1"/>
</dbReference>
<dbReference type="PANTHER" id="PTHR43792">
    <property type="entry name" value="GNAT FAMILY, PUTATIVE (AFU_ORTHOLOGUE AFUA_3G00765)-RELATED-RELATED"/>
    <property type="match status" value="1"/>
</dbReference>
<dbReference type="InterPro" id="IPR000182">
    <property type="entry name" value="GNAT_dom"/>
</dbReference>
<dbReference type="EMBL" id="FNCJ01000007">
    <property type="protein sequence ID" value="SDH13910.1"/>
    <property type="molecule type" value="Genomic_DNA"/>
</dbReference>
<dbReference type="AlphaFoldDB" id="A0A1G8A0G0"/>
<evidence type="ECO:0000313" key="2">
    <source>
        <dbReference type="EMBL" id="SDH13910.1"/>
    </source>
</evidence>